<dbReference type="InterPro" id="IPR036691">
    <property type="entry name" value="Endo/exonu/phosph_ase_sf"/>
</dbReference>
<dbReference type="InterPro" id="IPR005135">
    <property type="entry name" value="Endo/exonuclease/phosphatase"/>
</dbReference>
<dbReference type="EMBL" id="JAAGWG010000004">
    <property type="protein sequence ID" value="NEK84856.1"/>
    <property type="molecule type" value="Genomic_DNA"/>
</dbReference>
<evidence type="ECO:0000259" key="1">
    <source>
        <dbReference type="Pfam" id="PF03372"/>
    </source>
</evidence>
<name>A0A6L9VYJ7_9ACTN</name>
<comment type="caution">
    <text evidence="2">The sequence shown here is derived from an EMBL/GenBank/DDBJ whole genome shotgun (WGS) entry which is preliminary data.</text>
</comment>
<dbReference type="Pfam" id="PF03372">
    <property type="entry name" value="Exo_endo_phos"/>
    <property type="match status" value="1"/>
</dbReference>
<dbReference type="SUPFAM" id="SSF56219">
    <property type="entry name" value="DNase I-like"/>
    <property type="match status" value="1"/>
</dbReference>
<keyword evidence="2" id="KW-0378">Hydrolase</keyword>
<sequence length="322" mass="33208">MSPQPAARSRWAVAAAAPWAVWAALRATGGERGFPLVPALAFTPYAAATSVLPLAVAATARSRAGAVLAAAAGAVLAGAVLGNRGTSAPVPVAGGERLRVATVSLRKGLVPAEPVVELVRRYDVDLLAVQELTPEAERALRDAGLDRVLPHSSVIPARPGAVPSASGAVWSRRALDTRAAVPGEFEQPCVRVTAGSGPAVELVSVHSAPPATGPASVRAWLADLAALPAPAPGVLRVLAGDFNATPDHAAWRAVLRRGYVDAARAVGRGSVWTWRPLRLPLPRMALDHVLVDPRIAVAACRFVPVRGSDHRSVVAELVLPPG</sequence>
<dbReference type="GO" id="GO:0004519">
    <property type="term" value="F:endonuclease activity"/>
    <property type="evidence" value="ECO:0007669"/>
    <property type="project" value="UniProtKB-KW"/>
</dbReference>
<dbReference type="Gene3D" id="3.60.10.10">
    <property type="entry name" value="Endonuclease/exonuclease/phosphatase"/>
    <property type="match status" value="1"/>
</dbReference>
<dbReference type="AlphaFoldDB" id="A0A6L9VYJ7"/>
<dbReference type="GO" id="GO:0004527">
    <property type="term" value="F:exonuclease activity"/>
    <property type="evidence" value="ECO:0007669"/>
    <property type="project" value="UniProtKB-KW"/>
</dbReference>
<dbReference type="Proteomes" id="UP000479241">
    <property type="component" value="Unassembled WGS sequence"/>
</dbReference>
<keyword evidence="2" id="KW-0255">Endonuclease</keyword>
<keyword evidence="2" id="KW-0269">Exonuclease</keyword>
<evidence type="ECO:0000313" key="3">
    <source>
        <dbReference type="Proteomes" id="UP000479241"/>
    </source>
</evidence>
<protein>
    <submittedName>
        <fullName evidence="2">Endonuclease/exonuclease/phosphatase family protein</fullName>
    </submittedName>
</protein>
<accession>A0A6L9VYJ7</accession>
<evidence type="ECO:0000313" key="2">
    <source>
        <dbReference type="EMBL" id="NEK84856.1"/>
    </source>
</evidence>
<keyword evidence="2" id="KW-0540">Nuclease</keyword>
<gene>
    <name evidence="2" type="ORF">GCU60_03615</name>
</gene>
<reference evidence="2 3" key="1">
    <citation type="submission" date="2019-12" db="EMBL/GenBank/DDBJ databases">
        <title>the WGS of Blastococcus saxobsidens 67B17.</title>
        <authorList>
            <person name="Jiang Z."/>
        </authorList>
    </citation>
    <scope>NUCLEOTIDE SEQUENCE [LARGE SCALE GENOMIC DNA]</scope>
    <source>
        <strain evidence="2 3">67B17</strain>
    </source>
</reference>
<proteinExistence type="predicted"/>
<organism evidence="2 3">
    <name type="scientific">Blastococcus saxobsidens</name>
    <dbReference type="NCBI Taxonomy" id="138336"/>
    <lineage>
        <taxon>Bacteria</taxon>
        <taxon>Bacillati</taxon>
        <taxon>Actinomycetota</taxon>
        <taxon>Actinomycetes</taxon>
        <taxon>Geodermatophilales</taxon>
        <taxon>Geodermatophilaceae</taxon>
        <taxon>Blastococcus</taxon>
    </lineage>
</organism>
<feature type="domain" description="Endonuclease/exonuclease/phosphatase" evidence="1">
    <location>
        <begin position="111"/>
        <end position="310"/>
    </location>
</feature>
<dbReference type="RefSeq" id="WP_163202308.1">
    <property type="nucleotide sequence ID" value="NZ_JAAGWG010000004.1"/>
</dbReference>